<dbReference type="PANTHER" id="PTHR43323:SF2">
    <property type="entry name" value="HYDROXYMETHYLGLUTARYL-COA SYNTHASE"/>
    <property type="match status" value="1"/>
</dbReference>
<gene>
    <name evidence="4" type="ORF">TEA_004962</name>
</gene>
<dbReference type="PANTHER" id="PTHR43323">
    <property type="entry name" value="3-HYDROXY-3-METHYLGLUTARYL COENZYME A SYNTHASE"/>
    <property type="match status" value="1"/>
</dbReference>
<keyword evidence="1" id="KW-0808">Transferase</keyword>
<dbReference type="GO" id="GO:0005092">
    <property type="term" value="F:GDP-dissociation inhibitor activity"/>
    <property type="evidence" value="ECO:0007669"/>
    <property type="project" value="InterPro"/>
</dbReference>
<dbReference type="Gene3D" id="3.30.70.330">
    <property type="match status" value="1"/>
</dbReference>
<dbReference type="SUPFAM" id="SSF53901">
    <property type="entry name" value="Thiolase-like"/>
    <property type="match status" value="1"/>
</dbReference>
<dbReference type="InterPro" id="IPR000504">
    <property type="entry name" value="RRM_dom"/>
</dbReference>
<keyword evidence="5" id="KW-1185">Reference proteome</keyword>
<dbReference type="Proteomes" id="UP000306102">
    <property type="component" value="Unassembled WGS sequence"/>
</dbReference>
<sequence length="235" mass="26043">MSPRGKFYNEIQSVPSDVVTWAADLSTLVYEPCKKNLFLQSLYKEEQEKSHMTNGNNSGKHDFHGDIQDKDIVESLENEVVKDKCTGKTKGYGFVSFANPLDLAAALKEMNDGNGMRNLAGCLKFCQKMGEYLFCCPYAHNVASKGKYIAFVTTEAKTDNPEVELKPGIDLLGPVDEILFESYDRFETGNIDIEGVDSTNACSGGTAALFNCVNWVESRSWDGRYGFVVYTDSAV</sequence>
<feature type="domain" description="RRM" evidence="3">
    <location>
        <begin position="35"/>
        <end position="111"/>
    </location>
</feature>
<evidence type="ECO:0000313" key="5">
    <source>
        <dbReference type="Proteomes" id="UP000306102"/>
    </source>
</evidence>
<dbReference type="GO" id="GO:0006084">
    <property type="term" value="P:acetyl-CoA metabolic process"/>
    <property type="evidence" value="ECO:0007669"/>
    <property type="project" value="TreeGrafter"/>
</dbReference>
<dbReference type="SUPFAM" id="SSF54928">
    <property type="entry name" value="RNA-binding domain, RBD"/>
    <property type="match status" value="1"/>
</dbReference>
<evidence type="ECO:0000256" key="2">
    <source>
        <dbReference type="PROSITE-ProRule" id="PRU00176"/>
    </source>
</evidence>
<dbReference type="Pfam" id="PF00076">
    <property type="entry name" value="RRM_1"/>
    <property type="match status" value="1"/>
</dbReference>
<dbReference type="PROSITE" id="PS50102">
    <property type="entry name" value="RRM"/>
    <property type="match status" value="1"/>
</dbReference>
<evidence type="ECO:0000313" key="4">
    <source>
        <dbReference type="EMBL" id="THG17574.1"/>
    </source>
</evidence>
<proteinExistence type="predicted"/>
<accession>A0A4S4EMV9</accession>
<evidence type="ECO:0000256" key="1">
    <source>
        <dbReference type="ARBA" id="ARBA00022679"/>
    </source>
</evidence>
<dbReference type="GO" id="GO:0010142">
    <property type="term" value="P:farnesyl diphosphate biosynthetic process, mevalonate pathway"/>
    <property type="evidence" value="ECO:0007669"/>
    <property type="project" value="TreeGrafter"/>
</dbReference>
<dbReference type="Gene3D" id="3.40.47.10">
    <property type="match status" value="1"/>
</dbReference>
<dbReference type="InterPro" id="IPR013528">
    <property type="entry name" value="HMG_CoA_synth_N"/>
</dbReference>
<dbReference type="Gene3D" id="3.30.519.10">
    <property type="entry name" value="Guanine Nucleotide Dissociation Inhibitor, domain 2"/>
    <property type="match status" value="1"/>
</dbReference>
<protein>
    <recommendedName>
        <fullName evidence="3">RRM domain-containing protein</fullName>
    </recommendedName>
</protein>
<name>A0A4S4EMV9_CAMSN</name>
<dbReference type="AlphaFoldDB" id="A0A4S4EMV9"/>
<dbReference type="EMBL" id="SDRB02003507">
    <property type="protein sequence ID" value="THG17574.1"/>
    <property type="molecule type" value="Genomic_DNA"/>
</dbReference>
<reference evidence="4 5" key="1">
    <citation type="journal article" date="2018" name="Proc. Natl. Acad. Sci. U.S.A.">
        <title>Draft genome sequence of Camellia sinensis var. sinensis provides insights into the evolution of the tea genome and tea quality.</title>
        <authorList>
            <person name="Wei C."/>
            <person name="Yang H."/>
            <person name="Wang S."/>
            <person name="Zhao J."/>
            <person name="Liu C."/>
            <person name="Gao L."/>
            <person name="Xia E."/>
            <person name="Lu Y."/>
            <person name="Tai Y."/>
            <person name="She G."/>
            <person name="Sun J."/>
            <person name="Cao H."/>
            <person name="Tong W."/>
            <person name="Gao Q."/>
            <person name="Li Y."/>
            <person name="Deng W."/>
            <person name="Jiang X."/>
            <person name="Wang W."/>
            <person name="Chen Q."/>
            <person name="Zhang S."/>
            <person name="Li H."/>
            <person name="Wu J."/>
            <person name="Wang P."/>
            <person name="Li P."/>
            <person name="Shi C."/>
            <person name="Zheng F."/>
            <person name="Jian J."/>
            <person name="Huang B."/>
            <person name="Shan D."/>
            <person name="Shi M."/>
            <person name="Fang C."/>
            <person name="Yue Y."/>
            <person name="Li F."/>
            <person name="Li D."/>
            <person name="Wei S."/>
            <person name="Han B."/>
            <person name="Jiang C."/>
            <person name="Yin Y."/>
            <person name="Xia T."/>
            <person name="Zhang Z."/>
            <person name="Bennetzen J.L."/>
            <person name="Zhao S."/>
            <person name="Wan X."/>
        </authorList>
    </citation>
    <scope>NUCLEOTIDE SEQUENCE [LARGE SCALE GENOMIC DNA]</scope>
    <source>
        <strain evidence="5">cv. Shuchazao</strain>
        <tissue evidence="4">Leaf</tissue>
    </source>
</reference>
<dbReference type="GO" id="GO:0007264">
    <property type="term" value="P:small GTPase-mediated signal transduction"/>
    <property type="evidence" value="ECO:0007669"/>
    <property type="project" value="InterPro"/>
</dbReference>
<organism evidence="4 5">
    <name type="scientific">Camellia sinensis var. sinensis</name>
    <name type="common">China tea</name>
    <dbReference type="NCBI Taxonomy" id="542762"/>
    <lineage>
        <taxon>Eukaryota</taxon>
        <taxon>Viridiplantae</taxon>
        <taxon>Streptophyta</taxon>
        <taxon>Embryophyta</taxon>
        <taxon>Tracheophyta</taxon>
        <taxon>Spermatophyta</taxon>
        <taxon>Magnoliopsida</taxon>
        <taxon>eudicotyledons</taxon>
        <taxon>Gunneridae</taxon>
        <taxon>Pentapetalae</taxon>
        <taxon>asterids</taxon>
        <taxon>Ericales</taxon>
        <taxon>Theaceae</taxon>
        <taxon>Camellia</taxon>
    </lineage>
</organism>
<dbReference type="InterPro" id="IPR012677">
    <property type="entry name" value="Nucleotide-bd_a/b_plait_sf"/>
</dbReference>
<dbReference type="SUPFAM" id="SSF54373">
    <property type="entry name" value="FAD-linked reductases, C-terminal domain"/>
    <property type="match status" value="1"/>
</dbReference>
<dbReference type="GO" id="GO:0003723">
    <property type="term" value="F:RNA binding"/>
    <property type="evidence" value="ECO:0007669"/>
    <property type="project" value="UniProtKB-UniRule"/>
</dbReference>
<dbReference type="InterPro" id="IPR035979">
    <property type="entry name" value="RBD_domain_sf"/>
</dbReference>
<dbReference type="InterPro" id="IPR016039">
    <property type="entry name" value="Thiolase-like"/>
</dbReference>
<evidence type="ECO:0000259" key="3">
    <source>
        <dbReference type="PROSITE" id="PS50102"/>
    </source>
</evidence>
<dbReference type="GO" id="GO:0004421">
    <property type="term" value="F:hydroxymethylglutaryl-CoA synthase activity"/>
    <property type="evidence" value="ECO:0007669"/>
    <property type="project" value="TreeGrafter"/>
</dbReference>
<comment type="caution">
    <text evidence="4">The sequence shown here is derived from an EMBL/GenBank/DDBJ whole genome shotgun (WGS) entry which is preliminary data.</text>
</comment>
<dbReference type="Pfam" id="PF01154">
    <property type="entry name" value="HMG_CoA_synt_N"/>
    <property type="match status" value="1"/>
</dbReference>
<keyword evidence="2" id="KW-0694">RNA-binding</keyword>
<dbReference type="STRING" id="542762.A0A4S4EMV9"/>